<sequence length="1579" mass="152409">MVAAMSGLAAAPPAAAEPTDAGEALGQFLGGDVVLGNIDLDAIAAVQGANAEHPSGAVLDTNPLSAEVLNTLGVDLTGTLSLLGENGIIELGAVNQYAAAGPASAGAASGAVNDSGAIEVGGSPDFPADATLSLTPLVPAELRGSTVSQLDLTLAAVSAASQWEAGGEPTGDYQVAGATLELTSPLVGGVYSELQGAVAPVQATLDALQATITTALSGLIDVNLGAARSTGSVDVALPDLTTVLPSGFVGDGAVQVNLQTGEVVVDLAQLLAENPDLPDLNELPANYEILSGEVIAAVTEAVTATITSVVEDVAAGVREAVEATTVSVDVAFQALSLGLPPTWQDVVSLSLDASLAEIDAGTATASVDVVGGAALVDILLAALGLGSVDTLASMLVNALLAPVSAVFTALDVLDSALNAITTPLATGVVGPVLEVLTGVVSLTGNVQEQPGDLPDQVPSGVESFTQRALQLRLLSLGTGSDLATVNLASATVRLADAPALDTEPSTVPAGGTTTVTGQGFSPGAAVPVQLTAPDGAAVGDPVTVTVTAEGTITTPLTVPAGSAPGDYTVVATDPTAGDVTAPLAVTDAPTVGVEPTTLPAGGSTTVTGDGYTPGSTATVTLTGPDGAAVGEPVEVSVGPDGTFTVDLPVPADAPAGTYEVTGTDATGAAATTPVAITEARLTADPSAVAPGGTTTVTGDGFSPDTTVTVQITDPDGTPVGDPVTVPTGPDGSFSTDVPLPEDAAPGTWTVVVDDPTGATAQVPVSVVAPTIEATPATVPASGTTTVAGTGFSAGGDVVVQLTDTAGEPLGAPVTVTAAADGTVTTPVVVPAGATPGQHTVVATDVELGVTATTPLTVTAAPEVTVTPGTAPAGGDVEVSGAGFTPGTATVQLTGPDGEPVGAPVTVAVGEDGTVPATQLTVPGDAAPGAYTVLVTDSTDASGDAPLTVSEAPTVTVDPSTVVAGGTVDVTGEGFTPDGDVVVQLTDAAGQPVGEPVTTTADAGGTISTSVTVPAGAAPGEHTVVATDTSGASAEAALTVTVPALTLDPGTVPAGGTTTAEGTGFTPGESVTVQLTDPEGNPVGEPVTAIAGPDGSFTADVPVPADAAPGDHTVIATDNTGATSEAPLQITAAPSLVVDPAQVPAGGATTVNGEGFTPGEPVTVQLTDAAGQRVGEPVTVVTGADGTFSTDLSVPDDATPGQHAVEATDLTGASATTPLTVTDPPSLTATPRLLRAGFATLAAGLGFTPVTEIEVQLVGPDDEPVGSAVPVTTDEDGGFTETVVVPDDAPGGAYTVSAYDPAVDVTVGADLRVVAPVVSIEPDEVPAGGSTTVEGEGFAPDEGVTVEVIGSDGEVAATGSGTADDDGRVSVDVSIPAETAPGGYTVVVTDDATGATSEAAVTVVARVLAAWFDEPVASPGDVQGFHAGGFEPGELVSAVITSEPLTLAETEADADGVAHWVFVVPADFEAGTHTGTATSETVNDSVLATFDVVLADEGAAPEVPGLGGEAGGGPGLGGGPGGFGVGTGAGPWPETGAGAASSGWGVLPRTGADVWGLAALATLLVLSGAAALHATRRRLG</sequence>
<dbReference type="InterPro" id="IPR027273">
    <property type="entry name" value="Neocarzinostatin-like"/>
</dbReference>
<dbReference type="Gene3D" id="2.60.40.3920">
    <property type="match status" value="1"/>
</dbReference>
<evidence type="ECO:0008006" key="5">
    <source>
        <dbReference type="Google" id="ProtNLM"/>
    </source>
</evidence>
<evidence type="ECO:0000256" key="2">
    <source>
        <dbReference type="SAM" id="Phobius"/>
    </source>
</evidence>
<reference evidence="3 4" key="1">
    <citation type="submission" date="2018-06" db="EMBL/GenBank/DDBJ databases">
        <title>Whole genome sequencing of a novel hydrocarbon degrading bacterial strain, PW21 isolated from oil contaminated produced water sample.</title>
        <authorList>
            <person name="Nagkirti P."/>
            <person name="Shaikh A."/>
            <person name="Gowdaman V."/>
            <person name="Engineer A.E."/>
            <person name="Dagar S."/>
            <person name="Dhakephalkar P.K."/>
        </authorList>
    </citation>
    <scope>NUCLEOTIDE SEQUENCE [LARGE SCALE GENOMIC DNA]</scope>
    <source>
        <strain evidence="3 4">PW21</strain>
    </source>
</reference>
<keyword evidence="2" id="KW-0472">Membrane</keyword>
<organism evidence="3 4">
    <name type="scientific">Xylanimonas oleitrophica</name>
    <dbReference type="NCBI Taxonomy" id="2607479"/>
    <lineage>
        <taxon>Bacteria</taxon>
        <taxon>Bacillati</taxon>
        <taxon>Actinomycetota</taxon>
        <taxon>Actinomycetes</taxon>
        <taxon>Micrococcales</taxon>
        <taxon>Promicromonosporaceae</taxon>
        <taxon>Xylanimonas</taxon>
    </lineage>
</organism>
<dbReference type="EMBL" id="QKWH01000003">
    <property type="protein sequence ID" value="PZR53704.1"/>
    <property type="molecule type" value="Genomic_DNA"/>
</dbReference>
<accession>A0A2W5Y691</accession>
<dbReference type="GO" id="GO:0005975">
    <property type="term" value="P:carbohydrate metabolic process"/>
    <property type="evidence" value="ECO:0007669"/>
    <property type="project" value="UniProtKB-ARBA"/>
</dbReference>
<dbReference type="Gene3D" id="2.60.40.230">
    <property type="entry name" value="Neocarzinostatin-like"/>
    <property type="match status" value="2"/>
</dbReference>
<dbReference type="NCBIfam" id="NF033766">
    <property type="entry name" value="choice_anch_G"/>
    <property type="match status" value="1"/>
</dbReference>
<keyword evidence="4" id="KW-1185">Reference proteome</keyword>
<evidence type="ECO:0000313" key="3">
    <source>
        <dbReference type="EMBL" id="PZR53704.1"/>
    </source>
</evidence>
<gene>
    <name evidence="3" type="ORF">DNL40_06135</name>
</gene>
<feature type="transmembrane region" description="Helical" evidence="2">
    <location>
        <begin position="1553"/>
        <end position="1573"/>
    </location>
</feature>
<proteinExistence type="predicted"/>
<dbReference type="Gene3D" id="2.60.40.10">
    <property type="entry name" value="Immunoglobulins"/>
    <property type="match status" value="1"/>
</dbReference>
<keyword evidence="2" id="KW-0812">Transmembrane</keyword>
<dbReference type="SUPFAM" id="SSF49319">
    <property type="entry name" value="Actinoxanthin-like"/>
    <property type="match status" value="1"/>
</dbReference>
<dbReference type="Proteomes" id="UP000248783">
    <property type="component" value="Unassembled WGS sequence"/>
</dbReference>
<name>A0A2W5Y691_9MICO</name>
<evidence type="ECO:0000256" key="1">
    <source>
        <dbReference type="SAM" id="MobiDB-lite"/>
    </source>
</evidence>
<dbReference type="InterPro" id="IPR013783">
    <property type="entry name" value="Ig-like_fold"/>
</dbReference>
<keyword evidence="2" id="KW-1133">Transmembrane helix</keyword>
<dbReference type="InterPro" id="IPR047900">
    <property type="entry name" value="Choice_anch_G"/>
</dbReference>
<evidence type="ECO:0000313" key="4">
    <source>
        <dbReference type="Proteomes" id="UP000248783"/>
    </source>
</evidence>
<protein>
    <recommendedName>
        <fullName evidence="5">Choice-of-anchor G family protein</fullName>
    </recommendedName>
</protein>
<comment type="caution">
    <text evidence="3">The sequence shown here is derived from an EMBL/GenBank/DDBJ whole genome shotgun (WGS) entry which is preliminary data.</text>
</comment>
<feature type="region of interest" description="Disordered" evidence="1">
    <location>
        <begin position="591"/>
        <end position="610"/>
    </location>
</feature>